<accession>A0A6A0B935</accession>
<sequence length="80" mass="9167">MSLSIFVGMAVLLVISTIISMVWGQIKHGSFLFGAKSFGKWLWQSIVWAFRTVIMQFFMQLIWTVIRQIGDSILGNNKKN</sequence>
<dbReference type="Proteomes" id="UP000475928">
    <property type="component" value="Unassembled WGS sequence"/>
</dbReference>
<keyword evidence="1" id="KW-0472">Membrane</keyword>
<comment type="caution">
    <text evidence="2">The sequence shown here is derived from an EMBL/GenBank/DDBJ whole genome shotgun (WGS) entry which is preliminary data.</text>
</comment>
<organism evidence="2 3">
    <name type="scientific">Pseudolactococcus insecticola</name>
    <dbReference type="NCBI Taxonomy" id="2709158"/>
    <lineage>
        <taxon>Bacteria</taxon>
        <taxon>Bacillati</taxon>
        <taxon>Bacillota</taxon>
        <taxon>Bacilli</taxon>
        <taxon>Lactobacillales</taxon>
        <taxon>Streptococcaceae</taxon>
        <taxon>Pseudolactococcus</taxon>
    </lineage>
</organism>
<protein>
    <submittedName>
        <fullName evidence="2">Uncharacterized protein</fullName>
    </submittedName>
</protein>
<evidence type="ECO:0000313" key="3">
    <source>
        <dbReference type="Proteomes" id="UP000475928"/>
    </source>
</evidence>
<dbReference type="AlphaFoldDB" id="A0A6A0B935"/>
<dbReference type="EMBL" id="BLLH01000002">
    <property type="protein sequence ID" value="GFH40347.1"/>
    <property type="molecule type" value="Genomic_DNA"/>
</dbReference>
<evidence type="ECO:0000313" key="2">
    <source>
        <dbReference type="EMBL" id="GFH40347.1"/>
    </source>
</evidence>
<name>A0A6A0B935_9LACT</name>
<proteinExistence type="predicted"/>
<evidence type="ECO:0000256" key="1">
    <source>
        <dbReference type="SAM" id="Phobius"/>
    </source>
</evidence>
<reference evidence="2 3" key="1">
    <citation type="submission" date="2020-02" db="EMBL/GenBank/DDBJ databases">
        <title>Draft genome sequence of Lactococcus sp. Hs20B0-1.</title>
        <authorList>
            <person name="Noda S."/>
            <person name="Yuki M."/>
            <person name="Ohkuma M."/>
        </authorList>
    </citation>
    <scope>NUCLEOTIDE SEQUENCE [LARGE SCALE GENOMIC DNA]</scope>
    <source>
        <strain evidence="2 3">Hs20B0-1</strain>
    </source>
</reference>
<feature type="transmembrane region" description="Helical" evidence="1">
    <location>
        <begin position="46"/>
        <end position="66"/>
    </location>
</feature>
<feature type="transmembrane region" description="Helical" evidence="1">
    <location>
        <begin position="5"/>
        <end position="26"/>
    </location>
</feature>
<gene>
    <name evidence="2" type="ORF">Hs20B_07450</name>
</gene>
<keyword evidence="1" id="KW-1133">Transmembrane helix</keyword>
<keyword evidence="1" id="KW-0812">Transmembrane</keyword>
<keyword evidence="3" id="KW-1185">Reference proteome</keyword>